<evidence type="ECO:0000313" key="4">
    <source>
        <dbReference type="EMBL" id="MBL4932250.1"/>
    </source>
</evidence>
<evidence type="ECO:0000259" key="3">
    <source>
        <dbReference type="Pfam" id="PF00857"/>
    </source>
</evidence>
<evidence type="ECO:0000256" key="1">
    <source>
        <dbReference type="ARBA" id="ARBA00006336"/>
    </source>
</evidence>
<sequence>MCKQALLVIDVQNAIVFDKPYDIEEVIENIKKLIEASRENNVEVIYIQHTEEEGEFAANSEGWKIYSEVAPAIGEKVIRKNYNSAFRKTSLKEYLDSKGIEELIMVGLQTEFCFDTSVKVAFEFGYKLVIPEKTNSTFDNGNISAKDLYEYYNYRIFNNRFGTVESIDRTLERIYK</sequence>
<evidence type="ECO:0000313" key="5">
    <source>
        <dbReference type="Proteomes" id="UP000623681"/>
    </source>
</evidence>
<proteinExistence type="inferred from homology"/>
<dbReference type="RefSeq" id="WP_202767618.1">
    <property type="nucleotide sequence ID" value="NZ_JAESWA010000022.1"/>
</dbReference>
<keyword evidence="2 4" id="KW-0378">Hydrolase</keyword>
<dbReference type="EMBL" id="JAESWA010000022">
    <property type="protein sequence ID" value="MBL4932250.1"/>
    <property type="molecule type" value="Genomic_DNA"/>
</dbReference>
<dbReference type="InterPro" id="IPR036380">
    <property type="entry name" value="Isochorismatase-like_sf"/>
</dbReference>
<gene>
    <name evidence="4" type="ORF">JK634_10565</name>
</gene>
<feature type="domain" description="Isochorismatase-like" evidence="3">
    <location>
        <begin position="5"/>
        <end position="140"/>
    </location>
</feature>
<dbReference type="AlphaFoldDB" id="A0A937K5E7"/>
<dbReference type="InterPro" id="IPR050272">
    <property type="entry name" value="Isochorismatase-like_hydrls"/>
</dbReference>
<dbReference type="PANTHER" id="PTHR43540">
    <property type="entry name" value="PEROXYUREIDOACRYLATE/UREIDOACRYLATE AMIDOHYDROLASE-RELATED"/>
    <property type="match status" value="1"/>
</dbReference>
<dbReference type="InterPro" id="IPR000868">
    <property type="entry name" value="Isochorismatase-like_dom"/>
</dbReference>
<comment type="caution">
    <text evidence="4">The sequence shown here is derived from an EMBL/GenBank/DDBJ whole genome shotgun (WGS) entry which is preliminary data.</text>
</comment>
<protein>
    <submittedName>
        <fullName evidence="4">Cysteine hydrolase</fullName>
    </submittedName>
</protein>
<name>A0A937K5E7_9CLOT</name>
<dbReference type="GO" id="GO:0016787">
    <property type="term" value="F:hydrolase activity"/>
    <property type="evidence" value="ECO:0007669"/>
    <property type="project" value="UniProtKB-KW"/>
</dbReference>
<reference evidence="4" key="1">
    <citation type="submission" date="2021-01" db="EMBL/GenBank/DDBJ databases">
        <title>Genome public.</title>
        <authorList>
            <person name="Liu C."/>
            <person name="Sun Q."/>
        </authorList>
    </citation>
    <scope>NUCLEOTIDE SEQUENCE</scope>
    <source>
        <strain evidence="4">YIM B02565</strain>
    </source>
</reference>
<dbReference type="CDD" id="cd01014">
    <property type="entry name" value="nicotinamidase_related"/>
    <property type="match status" value="1"/>
</dbReference>
<dbReference type="PANTHER" id="PTHR43540:SF14">
    <property type="entry name" value="ISOCHORISMATASE"/>
    <property type="match status" value="1"/>
</dbReference>
<comment type="similarity">
    <text evidence="1">Belongs to the isochorismatase family.</text>
</comment>
<dbReference type="Gene3D" id="3.40.50.850">
    <property type="entry name" value="Isochorismatase-like"/>
    <property type="match status" value="1"/>
</dbReference>
<dbReference type="SUPFAM" id="SSF52499">
    <property type="entry name" value="Isochorismatase-like hydrolases"/>
    <property type="match status" value="1"/>
</dbReference>
<evidence type="ECO:0000256" key="2">
    <source>
        <dbReference type="ARBA" id="ARBA00022801"/>
    </source>
</evidence>
<organism evidence="4 5">
    <name type="scientific">Clostridium paridis</name>
    <dbReference type="NCBI Taxonomy" id="2803863"/>
    <lineage>
        <taxon>Bacteria</taxon>
        <taxon>Bacillati</taxon>
        <taxon>Bacillota</taxon>
        <taxon>Clostridia</taxon>
        <taxon>Eubacteriales</taxon>
        <taxon>Clostridiaceae</taxon>
        <taxon>Clostridium</taxon>
    </lineage>
</organism>
<accession>A0A937K5E7</accession>
<dbReference type="Proteomes" id="UP000623681">
    <property type="component" value="Unassembled WGS sequence"/>
</dbReference>
<dbReference type="Pfam" id="PF00857">
    <property type="entry name" value="Isochorismatase"/>
    <property type="match status" value="1"/>
</dbReference>
<keyword evidence="5" id="KW-1185">Reference proteome</keyword>